<accession>A0A4T0X4N4</accession>
<gene>
    <name evidence="1" type="ORF">CANINC_001071</name>
</gene>
<evidence type="ECO:0000313" key="1">
    <source>
        <dbReference type="EMBL" id="TID30369.1"/>
    </source>
</evidence>
<sequence>MDYETLRERAAMFRGQISLSAEFCLKVYEQMEERGFNLSLGAFVDENSVPVRSSNKEGDKPSAKLDSEKLVGQITEHAEVSNHSNSAQINEKVNVEENVEENNKSSDHIETKIDEELFNSGPFDDQEDIYNSGNQWFNPTTGIMHFFPPGAKAPVSKKAKDDPELTKMQIYFKNQLSNSIFVQRLDQYFIEQKHSGDFKLLKNGVKGALMYALFNCVCEGPIKLNAKFRYYDYSGYIKNLFTDSNFLNDKKWRKHVLAMKKIMLQCGINIKESKMLNTYGEYYPSFNFYDPPTREQF</sequence>
<evidence type="ECO:0000313" key="2">
    <source>
        <dbReference type="Proteomes" id="UP000307173"/>
    </source>
</evidence>
<dbReference type="AlphaFoldDB" id="A0A4T0X4N4"/>
<comment type="caution">
    <text evidence="1">The sequence shown here is derived from an EMBL/GenBank/DDBJ whole genome shotgun (WGS) entry which is preliminary data.</text>
</comment>
<protein>
    <submittedName>
        <fullName evidence="1">Uncharacterized protein</fullName>
    </submittedName>
</protein>
<name>A0A4T0X4N4_9ASCO</name>
<reference evidence="1 2" key="1">
    <citation type="journal article" date="2019" name="Front. Genet.">
        <title>Whole-Genome Sequencing of the Opportunistic Yeast Pathogen Candida inconspicua Uncovers Its Hybrid Origin.</title>
        <authorList>
            <person name="Mixao V."/>
            <person name="Hansen A.P."/>
            <person name="Saus E."/>
            <person name="Boekhout T."/>
            <person name="Lass-Florl C."/>
            <person name="Gabaldon T."/>
        </authorList>
    </citation>
    <scope>NUCLEOTIDE SEQUENCE [LARGE SCALE GENOMIC DNA]</scope>
    <source>
        <strain evidence="1 2">CBS 180</strain>
    </source>
</reference>
<proteinExistence type="predicted"/>
<dbReference type="Proteomes" id="UP000307173">
    <property type="component" value="Unassembled WGS sequence"/>
</dbReference>
<dbReference type="EMBL" id="SELW01000155">
    <property type="protein sequence ID" value="TID30369.1"/>
    <property type="molecule type" value="Genomic_DNA"/>
</dbReference>
<organism evidence="1 2">
    <name type="scientific">Pichia inconspicua</name>
    <dbReference type="NCBI Taxonomy" id="52247"/>
    <lineage>
        <taxon>Eukaryota</taxon>
        <taxon>Fungi</taxon>
        <taxon>Dikarya</taxon>
        <taxon>Ascomycota</taxon>
        <taxon>Saccharomycotina</taxon>
        <taxon>Pichiomycetes</taxon>
        <taxon>Pichiales</taxon>
        <taxon>Pichiaceae</taxon>
        <taxon>Pichia</taxon>
    </lineage>
</organism>
<keyword evidence="2" id="KW-1185">Reference proteome</keyword>